<feature type="region of interest" description="Disordered" evidence="8">
    <location>
        <begin position="75"/>
        <end position="101"/>
    </location>
</feature>
<comment type="subcellular location">
    <subcellularLocation>
        <location evidence="1">Cell outer membrane</location>
        <topology evidence="1">Multi-pass membrane protein</topology>
    </subcellularLocation>
</comment>
<evidence type="ECO:0000259" key="9">
    <source>
        <dbReference type="Pfam" id="PF07715"/>
    </source>
</evidence>
<dbReference type="InterPro" id="IPR036942">
    <property type="entry name" value="Beta-barrel_TonB_sf"/>
</dbReference>
<dbReference type="InterPro" id="IPR039426">
    <property type="entry name" value="TonB-dep_rcpt-like"/>
</dbReference>
<feature type="compositionally biased region" description="Polar residues" evidence="8">
    <location>
        <begin position="1"/>
        <end position="19"/>
    </location>
</feature>
<dbReference type="InterPro" id="IPR012910">
    <property type="entry name" value="Plug_dom"/>
</dbReference>
<evidence type="ECO:0000313" key="10">
    <source>
        <dbReference type="EMBL" id="MBO8456321.1"/>
    </source>
</evidence>
<sequence length="881" mass="96414">MEDTQNSFRRASGSENSGISVRAPRPKAVKTMAAFMVLTAFMSLSGLPASGTTLSSVNAKLPSVDVPLPSDVATISSESSATSSDSAAPSAETVSPSSEAAAPSTADSLFWQGDTLTLREITVSASFDSPSRSPLRLNTVSEKKLRERAAVRTYPELLKNIPSLYATSESGSYGDARLNIRGFKQENIAVLLNGIPISGLTSGNMYWNNWMGLADATYAIQVQKGIGSSMLSDSSVGGSVNIITSVSGENPSVEAGAYASHYGTAKGYFKYSSGQLKNGWSVSLMASYVGGKGYVDATDVSSFAYLLNIGKQIGRYNTILFTALGSPEKHEQRSSKLSIDEVRQYGLKYNKNWGWRDGEQFNLNLNNYFKPYFTLQHLYSKGRLSMKNSLYLAIGNGGGRWNETKGQSISSYRTADGLVDWGAAIAANENFPAEDGEAWGSSVDGDGIGTGISARNILSDYMAGHTQAGAIVSGELALGQRWKVGAGAHYQLYSTWEKEQITDLLGADYWWEDYEGKSLAGLAGRNPVKKVGDYIRTDNGKILNHGTLYASAEYSSERVRLNAGVSGFFSANQRWDRYNYTGDDIYSDIAWGAGFSAKAGLLVKVAKHSSIYLNGGYYSRLPYSDVYFSSGNNEISKGVKNEKDLLGELGYRFVYGRGGVEVTAYAAYWKNRTLMSNPYKLQDEDQTRYMITGLDAFHYGAELEAFHNFTRWLKLSAFASIGDWRWKNDVQATIYDDYTGMPVTQVNVYSNGLPVGDAPQTQVGATLEASLPAGFRVSVGWNFNDRMYADFEPEDRTDPDDRADPYRIPGYHLLGADISWSHDFPKGISTTLFVSASNLLNTFYIERGIDGATHDLESFRGFWGFGRNFSFGLRLSFQPRK</sequence>
<dbReference type="GO" id="GO:0044718">
    <property type="term" value="P:siderophore transmembrane transport"/>
    <property type="evidence" value="ECO:0007669"/>
    <property type="project" value="TreeGrafter"/>
</dbReference>
<dbReference type="SUPFAM" id="SSF56935">
    <property type="entry name" value="Porins"/>
    <property type="match status" value="1"/>
</dbReference>
<evidence type="ECO:0000256" key="8">
    <source>
        <dbReference type="SAM" id="MobiDB-lite"/>
    </source>
</evidence>
<organism evidence="10 11">
    <name type="scientific">Candidatus Cryptobacteroides intestinigallinarum</name>
    <dbReference type="NCBI Taxonomy" id="2840767"/>
    <lineage>
        <taxon>Bacteria</taxon>
        <taxon>Pseudomonadati</taxon>
        <taxon>Bacteroidota</taxon>
        <taxon>Bacteroidia</taxon>
        <taxon>Bacteroidales</taxon>
        <taxon>Candidatus Cryptobacteroides</taxon>
    </lineage>
</organism>
<keyword evidence="4" id="KW-0812">Transmembrane</keyword>
<evidence type="ECO:0000256" key="5">
    <source>
        <dbReference type="ARBA" id="ARBA00022729"/>
    </source>
</evidence>
<dbReference type="EMBL" id="JADIMK010000079">
    <property type="protein sequence ID" value="MBO8456321.1"/>
    <property type="molecule type" value="Genomic_DNA"/>
</dbReference>
<dbReference type="Proteomes" id="UP000823617">
    <property type="component" value="Unassembled WGS sequence"/>
</dbReference>
<evidence type="ECO:0000256" key="7">
    <source>
        <dbReference type="ARBA" id="ARBA00023237"/>
    </source>
</evidence>
<dbReference type="Gene3D" id="2.170.130.10">
    <property type="entry name" value="TonB-dependent receptor, plug domain"/>
    <property type="match status" value="1"/>
</dbReference>
<dbReference type="GO" id="GO:0015344">
    <property type="term" value="F:siderophore uptake transmembrane transporter activity"/>
    <property type="evidence" value="ECO:0007669"/>
    <property type="project" value="TreeGrafter"/>
</dbReference>
<feature type="region of interest" description="Disordered" evidence="8">
    <location>
        <begin position="1"/>
        <end position="23"/>
    </location>
</feature>
<evidence type="ECO:0000256" key="2">
    <source>
        <dbReference type="ARBA" id="ARBA00022448"/>
    </source>
</evidence>
<keyword evidence="6" id="KW-0472">Membrane</keyword>
<dbReference type="InterPro" id="IPR037066">
    <property type="entry name" value="Plug_dom_sf"/>
</dbReference>
<dbReference type="Pfam" id="PF07715">
    <property type="entry name" value="Plug"/>
    <property type="match status" value="1"/>
</dbReference>
<keyword evidence="7" id="KW-0998">Cell outer membrane</keyword>
<keyword evidence="3" id="KW-1134">Transmembrane beta strand</keyword>
<dbReference type="PANTHER" id="PTHR30069:SF29">
    <property type="entry name" value="HEMOGLOBIN AND HEMOGLOBIN-HAPTOGLOBIN-BINDING PROTEIN 1-RELATED"/>
    <property type="match status" value="1"/>
</dbReference>
<evidence type="ECO:0000256" key="4">
    <source>
        <dbReference type="ARBA" id="ARBA00022692"/>
    </source>
</evidence>
<keyword evidence="10" id="KW-0675">Receptor</keyword>
<reference evidence="10" key="1">
    <citation type="submission" date="2020-10" db="EMBL/GenBank/DDBJ databases">
        <authorList>
            <person name="Gilroy R."/>
        </authorList>
    </citation>
    <scope>NUCLEOTIDE SEQUENCE</scope>
    <source>
        <strain evidence="10">B1-3475</strain>
    </source>
</reference>
<evidence type="ECO:0000256" key="1">
    <source>
        <dbReference type="ARBA" id="ARBA00004571"/>
    </source>
</evidence>
<keyword evidence="2" id="KW-0813">Transport</keyword>
<proteinExistence type="predicted"/>
<evidence type="ECO:0000256" key="3">
    <source>
        <dbReference type="ARBA" id="ARBA00022452"/>
    </source>
</evidence>
<dbReference type="GO" id="GO:0009279">
    <property type="term" value="C:cell outer membrane"/>
    <property type="evidence" value="ECO:0007669"/>
    <property type="project" value="UniProtKB-SubCell"/>
</dbReference>
<dbReference type="AlphaFoldDB" id="A0A9D9HM28"/>
<evidence type="ECO:0000313" key="11">
    <source>
        <dbReference type="Proteomes" id="UP000823617"/>
    </source>
</evidence>
<dbReference type="PANTHER" id="PTHR30069">
    <property type="entry name" value="TONB-DEPENDENT OUTER MEMBRANE RECEPTOR"/>
    <property type="match status" value="1"/>
</dbReference>
<comment type="caution">
    <text evidence="10">The sequence shown here is derived from an EMBL/GenBank/DDBJ whole genome shotgun (WGS) entry which is preliminary data.</text>
</comment>
<name>A0A9D9HM28_9BACT</name>
<reference evidence="10" key="2">
    <citation type="journal article" date="2021" name="PeerJ">
        <title>Extensive microbial diversity within the chicken gut microbiome revealed by metagenomics and culture.</title>
        <authorList>
            <person name="Gilroy R."/>
            <person name="Ravi A."/>
            <person name="Getino M."/>
            <person name="Pursley I."/>
            <person name="Horton D.L."/>
            <person name="Alikhan N.F."/>
            <person name="Baker D."/>
            <person name="Gharbi K."/>
            <person name="Hall N."/>
            <person name="Watson M."/>
            <person name="Adriaenssens E.M."/>
            <person name="Foster-Nyarko E."/>
            <person name="Jarju S."/>
            <person name="Secka A."/>
            <person name="Antonio M."/>
            <person name="Oren A."/>
            <person name="Chaudhuri R.R."/>
            <person name="La Ragione R."/>
            <person name="Hildebrand F."/>
            <person name="Pallen M.J."/>
        </authorList>
    </citation>
    <scope>NUCLEOTIDE SEQUENCE</scope>
    <source>
        <strain evidence="10">B1-3475</strain>
    </source>
</reference>
<feature type="domain" description="TonB-dependent receptor plug" evidence="9">
    <location>
        <begin position="132"/>
        <end position="238"/>
    </location>
</feature>
<accession>A0A9D9HM28</accession>
<dbReference type="Gene3D" id="2.40.170.20">
    <property type="entry name" value="TonB-dependent receptor, beta-barrel domain"/>
    <property type="match status" value="1"/>
</dbReference>
<gene>
    <name evidence="10" type="ORF">IAC08_07985</name>
</gene>
<evidence type="ECO:0000256" key="6">
    <source>
        <dbReference type="ARBA" id="ARBA00023136"/>
    </source>
</evidence>
<protein>
    <submittedName>
        <fullName evidence="10">TonB-dependent receptor plug domain-containing protein</fullName>
    </submittedName>
</protein>
<keyword evidence="5" id="KW-0732">Signal</keyword>